<evidence type="ECO:0000313" key="2">
    <source>
        <dbReference type="EMBL" id="KAL3277102.1"/>
    </source>
</evidence>
<dbReference type="InterPro" id="IPR011009">
    <property type="entry name" value="Kinase-like_dom_sf"/>
</dbReference>
<name>A0ABD2NEI9_9CUCU</name>
<feature type="domain" description="CHK kinase-like" evidence="1">
    <location>
        <begin position="126"/>
        <end position="320"/>
    </location>
</feature>
<dbReference type="Gene3D" id="3.90.1200.10">
    <property type="match status" value="1"/>
</dbReference>
<protein>
    <recommendedName>
        <fullName evidence="1">CHK kinase-like domain-containing protein</fullName>
    </recommendedName>
</protein>
<dbReference type="Pfam" id="PF02958">
    <property type="entry name" value="EcKL"/>
    <property type="match status" value="1"/>
</dbReference>
<dbReference type="AlphaFoldDB" id="A0ABD2NEI9"/>
<evidence type="ECO:0000313" key="3">
    <source>
        <dbReference type="Proteomes" id="UP001516400"/>
    </source>
</evidence>
<sequence>MSSVTSLDKVKKFLQQFMKEENIHEYDIQIEGNTEKGENFMGDITFITLIPRNGKEQYNLVVKTATNSQTLRKAMPIESTYKRETCMYTKVFPELKNFISSVKSNFELSFVPKILWVCEEKLYETLVMENLKYKGYGSWDKSKPMNVDHILLVMKRIGEFHALSLAFSDQKHEKFKEISTNLTNIWIEFSKFIDTDITYGRLLKDVMILFEEAGRIDLVDKFKPIVDNVKYIVTKETPEEDRLVICHGDCWNNNLLFKYEDAENLKPSNLVFVDYQLSMLESPVKDLSYFIYSACDESTLDKVEFFLQTYHESLTSSLKTLGSTRDDIFTYDQLKEHWKKYSSYGLIDSAFIVKIEISSSDEAPDLIRITEQETDLSNIFNFKLKDYEEYKRRMIAVFSHYAEHVL</sequence>
<dbReference type="EMBL" id="JABFTP020000103">
    <property type="protein sequence ID" value="KAL3277102.1"/>
    <property type="molecule type" value="Genomic_DNA"/>
</dbReference>
<dbReference type="SUPFAM" id="SSF56112">
    <property type="entry name" value="Protein kinase-like (PK-like)"/>
    <property type="match status" value="1"/>
</dbReference>
<dbReference type="PANTHER" id="PTHR11012">
    <property type="entry name" value="PROTEIN KINASE-LIKE DOMAIN-CONTAINING"/>
    <property type="match status" value="1"/>
</dbReference>
<dbReference type="SMART" id="SM00587">
    <property type="entry name" value="CHK"/>
    <property type="match status" value="1"/>
</dbReference>
<dbReference type="PANTHER" id="PTHR11012:SF30">
    <property type="entry name" value="PROTEIN KINASE-LIKE DOMAIN-CONTAINING"/>
    <property type="match status" value="1"/>
</dbReference>
<evidence type="ECO:0000259" key="1">
    <source>
        <dbReference type="SMART" id="SM00587"/>
    </source>
</evidence>
<keyword evidence="3" id="KW-1185">Reference proteome</keyword>
<organism evidence="2 3">
    <name type="scientific">Cryptolaemus montrouzieri</name>
    <dbReference type="NCBI Taxonomy" id="559131"/>
    <lineage>
        <taxon>Eukaryota</taxon>
        <taxon>Metazoa</taxon>
        <taxon>Ecdysozoa</taxon>
        <taxon>Arthropoda</taxon>
        <taxon>Hexapoda</taxon>
        <taxon>Insecta</taxon>
        <taxon>Pterygota</taxon>
        <taxon>Neoptera</taxon>
        <taxon>Endopterygota</taxon>
        <taxon>Coleoptera</taxon>
        <taxon>Polyphaga</taxon>
        <taxon>Cucujiformia</taxon>
        <taxon>Coccinelloidea</taxon>
        <taxon>Coccinellidae</taxon>
        <taxon>Scymninae</taxon>
        <taxon>Scymnini</taxon>
        <taxon>Cryptolaemus</taxon>
    </lineage>
</organism>
<reference evidence="2 3" key="1">
    <citation type="journal article" date="2021" name="BMC Biol.">
        <title>Horizontally acquired antibacterial genes associated with adaptive radiation of ladybird beetles.</title>
        <authorList>
            <person name="Li H.S."/>
            <person name="Tang X.F."/>
            <person name="Huang Y.H."/>
            <person name="Xu Z.Y."/>
            <person name="Chen M.L."/>
            <person name="Du X.Y."/>
            <person name="Qiu B.Y."/>
            <person name="Chen P.T."/>
            <person name="Zhang W."/>
            <person name="Slipinski A."/>
            <person name="Escalona H.E."/>
            <person name="Waterhouse R.M."/>
            <person name="Zwick A."/>
            <person name="Pang H."/>
        </authorList>
    </citation>
    <scope>NUCLEOTIDE SEQUENCE [LARGE SCALE GENOMIC DNA]</scope>
    <source>
        <strain evidence="2">SYSU2018</strain>
    </source>
</reference>
<dbReference type="InterPro" id="IPR015897">
    <property type="entry name" value="CHK_kinase-like"/>
</dbReference>
<proteinExistence type="predicted"/>
<dbReference type="InterPro" id="IPR004119">
    <property type="entry name" value="EcKL"/>
</dbReference>
<accession>A0ABD2NEI9</accession>
<gene>
    <name evidence="2" type="ORF">HHI36_012460</name>
</gene>
<comment type="caution">
    <text evidence="2">The sequence shown here is derived from an EMBL/GenBank/DDBJ whole genome shotgun (WGS) entry which is preliminary data.</text>
</comment>
<dbReference type="Proteomes" id="UP001516400">
    <property type="component" value="Unassembled WGS sequence"/>
</dbReference>